<reference evidence="1" key="1">
    <citation type="journal article" date="2020" name="Stud. Mycol.">
        <title>101 Dothideomycetes genomes: a test case for predicting lifestyles and emergence of pathogens.</title>
        <authorList>
            <person name="Haridas S."/>
            <person name="Albert R."/>
            <person name="Binder M."/>
            <person name="Bloem J."/>
            <person name="Labutti K."/>
            <person name="Salamov A."/>
            <person name="Andreopoulos B."/>
            <person name="Baker S."/>
            <person name="Barry K."/>
            <person name="Bills G."/>
            <person name="Bluhm B."/>
            <person name="Cannon C."/>
            <person name="Castanera R."/>
            <person name="Culley D."/>
            <person name="Daum C."/>
            <person name="Ezra D."/>
            <person name="Gonzalez J."/>
            <person name="Henrissat B."/>
            <person name="Kuo A."/>
            <person name="Liang C."/>
            <person name="Lipzen A."/>
            <person name="Lutzoni F."/>
            <person name="Magnuson J."/>
            <person name="Mondo S."/>
            <person name="Nolan M."/>
            <person name="Ohm R."/>
            <person name="Pangilinan J."/>
            <person name="Park H.-J."/>
            <person name="Ramirez L."/>
            <person name="Alfaro M."/>
            <person name="Sun H."/>
            <person name="Tritt A."/>
            <person name="Yoshinaga Y."/>
            <person name="Zwiers L.-H."/>
            <person name="Turgeon B."/>
            <person name="Goodwin S."/>
            <person name="Spatafora J."/>
            <person name="Crous P."/>
            <person name="Grigoriev I."/>
        </authorList>
    </citation>
    <scope>NUCLEOTIDE SEQUENCE</scope>
    <source>
        <strain evidence="1">CBS 161.51</strain>
    </source>
</reference>
<accession>A0A6A5S991</accession>
<dbReference type="OrthoDB" id="3943081at2759"/>
<name>A0A6A5S991_9PLEO</name>
<organism evidence="1 2">
    <name type="scientific">Clathrospora elynae</name>
    <dbReference type="NCBI Taxonomy" id="706981"/>
    <lineage>
        <taxon>Eukaryota</taxon>
        <taxon>Fungi</taxon>
        <taxon>Dikarya</taxon>
        <taxon>Ascomycota</taxon>
        <taxon>Pezizomycotina</taxon>
        <taxon>Dothideomycetes</taxon>
        <taxon>Pleosporomycetidae</taxon>
        <taxon>Pleosporales</taxon>
        <taxon>Diademaceae</taxon>
        <taxon>Clathrospora</taxon>
    </lineage>
</organism>
<dbReference type="EMBL" id="ML976216">
    <property type="protein sequence ID" value="KAF1936028.1"/>
    <property type="molecule type" value="Genomic_DNA"/>
</dbReference>
<proteinExistence type="predicted"/>
<dbReference type="Proteomes" id="UP000800038">
    <property type="component" value="Unassembled WGS sequence"/>
</dbReference>
<sequence>MGFHEVPWASLQQEVKQKQIQVNWVPTDQMPADGLTKVLSCPKHKSFVKQLGLEDIRSLITPQENEEAEKGVELSA</sequence>
<keyword evidence="2" id="KW-1185">Reference proteome</keyword>
<evidence type="ECO:0000313" key="2">
    <source>
        <dbReference type="Proteomes" id="UP000800038"/>
    </source>
</evidence>
<evidence type="ECO:0000313" key="1">
    <source>
        <dbReference type="EMBL" id="KAF1936028.1"/>
    </source>
</evidence>
<protein>
    <submittedName>
        <fullName evidence="1">Uncharacterized protein</fullName>
    </submittedName>
</protein>
<dbReference type="AlphaFoldDB" id="A0A6A5S991"/>
<gene>
    <name evidence="1" type="ORF">EJ02DRAFT_427872</name>
</gene>